<dbReference type="GO" id="GO:0042803">
    <property type="term" value="F:protein homodimerization activity"/>
    <property type="evidence" value="ECO:0007669"/>
    <property type="project" value="InterPro"/>
</dbReference>
<proteinExistence type="inferred from homology"/>
<dbReference type="SUPFAM" id="SSF58014">
    <property type="entry name" value="Coiled-coil domain of nucleotide exchange factor GrpE"/>
    <property type="match status" value="1"/>
</dbReference>
<dbReference type="HAMAP" id="MF_01151">
    <property type="entry name" value="GrpE"/>
    <property type="match status" value="1"/>
</dbReference>
<evidence type="ECO:0000256" key="1">
    <source>
        <dbReference type="ARBA" id="ARBA00009054"/>
    </source>
</evidence>
<dbReference type="PROSITE" id="PS01071">
    <property type="entry name" value="GRPE"/>
    <property type="match status" value="1"/>
</dbReference>
<dbReference type="GO" id="GO:0000774">
    <property type="term" value="F:adenyl-nucleotide exchange factor activity"/>
    <property type="evidence" value="ECO:0007669"/>
    <property type="project" value="InterPro"/>
</dbReference>
<keyword evidence="3" id="KW-0963">Cytoplasm</keyword>
<dbReference type="InterPro" id="IPR009012">
    <property type="entry name" value="GrpE_head"/>
</dbReference>
<evidence type="ECO:0000313" key="8">
    <source>
        <dbReference type="Proteomes" id="UP000317429"/>
    </source>
</evidence>
<dbReference type="Gene3D" id="3.90.20.20">
    <property type="match status" value="1"/>
</dbReference>
<dbReference type="KEGG" id="pnd:Pla175_37030"/>
<name>A0A518DFP4_9BACT</name>
<dbReference type="GO" id="GO:0006457">
    <property type="term" value="P:protein folding"/>
    <property type="evidence" value="ECO:0007669"/>
    <property type="project" value="InterPro"/>
</dbReference>
<evidence type="ECO:0000256" key="2">
    <source>
        <dbReference type="ARBA" id="ARBA00023186"/>
    </source>
</evidence>
<evidence type="ECO:0000256" key="5">
    <source>
        <dbReference type="RuleBase" id="RU004478"/>
    </source>
</evidence>
<evidence type="ECO:0000256" key="4">
    <source>
        <dbReference type="RuleBase" id="RU000639"/>
    </source>
</evidence>
<comment type="similarity">
    <text evidence="1 3 5">Belongs to the GrpE family.</text>
</comment>
<comment type="function">
    <text evidence="3 4">Participates actively in the response to hyperosmotic and heat shock by preventing the aggregation of stress-denatured proteins, in association with DnaK and GrpE. It is the nucleotide exchange factor for DnaK and may function as a thermosensor. Unfolded proteins bind initially to DnaJ; upon interaction with the DnaJ-bound protein, DnaK hydrolyzes its bound ATP, resulting in the formation of a stable complex. GrpE releases ADP from DnaK; ATP binding to DnaK triggers the release of the substrate protein, thus completing the reaction cycle. Several rounds of ATP-dependent interactions between DnaJ, DnaK and GrpE are required for fully efficient folding.</text>
</comment>
<dbReference type="Pfam" id="PF01025">
    <property type="entry name" value="GrpE"/>
    <property type="match status" value="1"/>
</dbReference>
<dbReference type="Gene3D" id="2.30.22.10">
    <property type="entry name" value="Head domain of nucleotide exchange factor GrpE"/>
    <property type="match status" value="1"/>
</dbReference>
<dbReference type="EMBL" id="CP036291">
    <property type="protein sequence ID" value="QDU90300.1"/>
    <property type="molecule type" value="Genomic_DNA"/>
</dbReference>
<protein>
    <recommendedName>
        <fullName evidence="3 4">Protein GrpE</fullName>
    </recommendedName>
    <alternativeName>
        <fullName evidence="3">HSP-70 cofactor</fullName>
    </alternativeName>
</protein>
<feature type="region of interest" description="Disordered" evidence="6">
    <location>
        <begin position="1"/>
        <end position="30"/>
    </location>
</feature>
<dbReference type="OrthoDB" id="9812586at2"/>
<dbReference type="GO" id="GO:0051082">
    <property type="term" value="F:unfolded protein binding"/>
    <property type="evidence" value="ECO:0007669"/>
    <property type="project" value="TreeGrafter"/>
</dbReference>
<dbReference type="GO" id="GO:0005737">
    <property type="term" value="C:cytoplasm"/>
    <property type="evidence" value="ECO:0007669"/>
    <property type="project" value="UniProtKB-SubCell"/>
</dbReference>
<sequence>MAKQSTPDDEPVDGPGVEAYTGPEAEPVIFDPAEPEGLEADLAAEKDRNLRLQAELQNVLSRKSREVAEERKYGALPLMRDVLPVLDNMDRAIQAVEKKDGELTPEGASLLEGFRLVKQQLVTVLAQHGCEPIPAEGEAFNPELHAAILQQPSAEHPAGVVMMQTEAGYQLAGRVVRPSQVIVSSGPAQA</sequence>
<dbReference type="PANTHER" id="PTHR21237">
    <property type="entry name" value="GRPE PROTEIN"/>
    <property type="match status" value="1"/>
</dbReference>
<comment type="subunit">
    <text evidence="3">Homodimer.</text>
</comment>
<dbReference type="PANTHER" id="PTHR21237:SF23">
    <property type="entry name" value="GRPE PROTEIN HOMOLOG, MITOCHONDRIAL"/>
    <property type="match status" value="1"/>
</dbReference>
<dbReference type="AlphaFoldDB" id="A0A518DFP4"/>
<reference evidence="7 8" key="1">
    <citation type="submission" date="2019-02" db="EMBL/GenBank/DDBJ databases">
        <title>Deep-cultivation of Planctomycetes and their phenomic and genomic characterization uncovers novel biology.</title>
        <authorList>
            <person name="Wiegand S."/>
            <person name="Jogler M."/>
            <person name="Boedeker C."/>
            <person name="Pinto D."/>
            <person name="Vollmers J."/>
            <person name="Rivas-Marin E."/>
            <person name="Kohn T."/>
            <person name="Peeters S.H."/>
            <person name="Heuer A."/>
            <person name="Rast P."/>
            <person name="Oberbeckmann S."/>
            <person name="Bunk B."/>
            <person name="Jeske O."/>
            <person name="Meyerdierks A."/>
            <person name="Storesund J.E."/>
            <person name="Kallscheuer N."/>
            <person name="Luecker S."/>
            <person name="Lage O.M."/>
            <person name="Pohl T."/>
            <person name="Merkel B.J."/>
            <person name="Hornburger P."/>
            <person name="Mueller R.-W."/>
            <person name="Bruemmer F."/>
            <person name="Labrenz M."/>
            <person name="Spormann A.M."/>
            <person name="Op den Camp H."/>
            <person name="Overmann J."/>
            <person name="Amann R."/>
            <person name="Jetten M.S.M."/>
            <person name="Mascher T."/>
            <person name="Medema M.H."/>
            <person name="Devos D.P."/>
            <person name="Kaster A.-K."/>
            <person name="Ovreas L."/>
            <person name="Rohde M."/>
            <person name="Galperin M.Y."/>
            <person name="Jogler C."/>
        </authorList>
    </citation>
    <scope>NUCLEOTIDE SEQUENCE [LARGE SCALE GENOMIC DNA]</scope>
    <source>
        <strain evidence="7 8">Pla175</strain>
    </source>
</reference>
<dbReference type="CDD" id="cd00446">
    <property type="entry name" value="GrpE"/>
    <property type="match status" value="1"/>
</dbReference>
<keyword evidence="8" id="KW-1185">Reference proteome</keyword>
<accession>A0A518DFP4</accession>
<keyword evidence="3 4" id="KW-0346">Stress response</keyword>
<dbReference type="PRINTS" id="PR00773">
    <property type="entry name" value="GRPEPROTEIN"/>
</dbReference>
<dbReference type="RefSeq" id="WP_145288501.1">
    <property type="nucleotide sequence ID" value="NZ_CP036291.1"/>
</dbReference>
<comment type="subcellular location">
    <subcellularLocation>
        <location evidence="3">Cytoplasm</location>
    </subcellularLocation>
</comment>
<evidence type="ECO:0000256" key="6">
    <source>
        <dbReference type="SAM" id="MobiDB-lite"/>
    </source>
</evidence>
<gene>
    <name evidence="3" type="primary">grpE</name>
    <name evidence="7" type="ORF">Pla175_37030</name>
</gene>
<evidence type="ECO:0000256" key="3">
    <source>
        <dbReference type="HAMAP-Rule" id="MF_01151"/>
    </source>
</evidence>
<keyword evidence="2 3" id="KW-0143">Chaperone</keyword>
<organism evidence="7 8">
    <name type="scientific">Pirellulimonas nuda</name>
    <dbReference type="NCBI Taxonomy" id="2528009"/>
    <lineage>
        <taxon>Bacteria</taxon>
        <taxon>Pseudomonadati</taxon>
        <taxon>Planctomycetota</taxon>
        <taxon>Planctomycetia</taxon>
        <taxon>Pirellulales</taxon>
        <taxon>Lacipirellulaceae</taxon>
        <taxon>Pirellulimonas</taxon>
    </lineage>
</organism>
<evidence type="ECO:0000313" key="7">
    <source>
        <dbReference type="EMBL" id="QDU90300.1"/>
    </source>
</evidence>
<dbReference type="InterPro" id="IPR013805">
    <property type="entry name" value="GrpE_CC"/>
</dbReference>
<dbReference type="Proteomes" id="UP000317429">
    <property type="component" value="Chromosome"/>
</dbReference>
<dbReference type="GO" id="GO:0051087">
    <property type="term" value="F:protein-folding chaperone binding"/>
    <property type="evidence" value="ECO:0007669"/>
    <property type="project" value="InterPro"/>
</dbReference>
<dbReference type="SUPFAM" id="SSF51064">
    <property type="entry name" value="Head domain of nucleotide exchange factor GrpE"/>
    <property type="match status" value="1"/>
</dbReference>
<dbReference type="InterPro" id="IPR000740">
    <property type="entry name" value="GrpE"/>
</dbReference>